<sequence length="165" mass="18665">MSKDGPFHPFLSPCIEGQTGAPKASYRFPYCCSSICSWTGISEMLTWIELCKSCHTSCISTCPNSTNSDKSYITLEDHCNNIRPKRADGNIRYSSSYLSYPFNSSYHGMPPNHDIPFSHLCPNDSYDSYSSIPPNQFFPTPQLLHAKILFVHKPHTHRHLCMQAP</sequence>
<dbReference type="AlphaFoldDB" id="A0A5M9JF20"/>
<evidence type="ECO:0000313" key="2">
    <source>
        <dbReference type="Proteomes" id="UP000322873"/>
    </source>
</evidence>
<comment type="caution">
    <text evidence="1">The sequence shown here is derived from an EMBL/GenBank/DDBJ whole genome shotgun (WGS) entry which is preliminary data.</text>
</comment>
<proteinExistence type="predicted"/>
<reference evidence="1 2" key="1">
    <citation type="submission" date="2019-06" db="EMBL/GenBank/DDBJ databases">
        <title>Genome Sequence of the Brown Rot Fungal Pathogen Monilinia fructicola.</title>
        <authorList>
            <person name="De Miccolis Angelini R.M."/>
            <person name="Landi L."/>
            <person name="Abate D."/>
            <person name="Pollastro S."/>
            <person name="Romanazzi G."/>
            <person name="Faretra F."/>
        </authorList>
    </citation>
    <scope>NUCLEOTIDE SEQUENCE [LARGE SCALE GENOMIC DNA]</scope>
    <source>
        <strain evidence="1 2">Mfrc123</strain>
    </source>
</reference>
<dbReference type="EMBL" id="VICG01000010">
    <property type="protein sequence ID" value="KAA8568178.1"/>
    <property type="molecule type" value="Genomic_DNA"/>
</dbReference>
<evidence type="ECO:0000313" key="1">
    <source>
        <dbReference type="EMBL" id="KAA8568178.1"/>
    </source>
</evidence>
<accession>A0A5M9JF20</accession>
<keyword evidence="2" id="KW-1185">Reference proteome</keyword>
<protein>
    <submittedName>
        <fullName evidence="1">Uncharacterized protein</fullName>
    </submittedName>
</protein>
<gene>
    <name evidence="1" type="ORF">EYC84_008572</name>
</gene>
<organism evidence="1 2">
    <name type="scientific">Monilinia fructicola</name>
    <name type="common">Brown rot fungus</name>
    <name type="synonym">Ciboria fructicola</name>
    <dbReference type="NCBI Taxonomy" id="38448"/>
    <lineage>
        <taxon>Eukaryota</taxon>
        <taxon>Fungi</taxon>
        <taxon>Dikarya</taxon>
        <taxon>Ascomycota</taxon>
        <taxon>Pezizomycotina</taxon>
        <taxon>Leotiomycetes</taxon>
        <taxon>Helotiales</taxon>
        <taxon>Sclerotiniaceae</taxon>
        <taxon>Monilinia</taxon>
    </lineage>
</organism>
<dbReference type="Proteomes" id="UP000322873">
    <property type="component" value="Unassembled WGS sequence"/>
</dbReference>
<name>A0A5M9JF20_MONFR</name>